<sequence>MKKIALAISLVTIAGCAQTSTGMSTGLIYNNIKDKSYHTNFDNTVKVSKIGRSCTTGVLGLTSWGDSSIETAKSNGKITKIAFIDKENFDTRFVWLPIYSQGCTVVHGE</sequence>
<gene>
    <name evidence="2" type="ORF">Deia_00107</name>
</gene>
<evidence type="ECO:0000256" key="1">
    <source>
        <dbReference type="SAM" id="SignalP"/>
    </source>
</evidence>
<evidence type="ECO:0000313" key="3">
    <source>
        <dbReference type="Proteomes" id="UP000321934"/>
    </source>
</evidence>
<dbReference type="EMBL" id="CP029077">
    <property type="protein sequence ID" value="QED22919.1"/>
    <property type="molecule type" value="Genomic_DNA"/>
</dbReference>
<dbReference type="Pfam" id="PF13146">
    <property type="entry name" value="TRL"/>
    <property type="match status" value="1"/>
</dbReference>
<dbReference type="OrthoDB" id="337092at2"/>
<keyword evidence="3" id="KW-1185">Reference proteome</keyword>
<dbReference type="RefSeq" id="WP_146820226.1">
    <property type="nucleotide sequence ID" value="NZ_CP029077.1"/>
</dbReference>
<dbReference type="Proteomes" id="UP000321934">
    <property type="component" value="Chromosome"/>
</dbReference>
<dbReference type="InterPro" id="IPR025113">
    <property type="entry name" value="TRL-like"/>
</dbReference>
<dbReference type="AlphaFoldDB" id="A0A5B8XC41"/>
<evidence type="ECO:0000313" key="2">
    <source>
        <dbReference type="EMBL" id="QED22919.1"/>
    </source>
</evidence>
<dbReference type="PROSITE" id="PS51257">
    <property type="entry name" value="PROKAR_LIPOPROTEIN"/>
    <property type="match status" value="1"/>
</dbReference>
<organism evidence="2 3">
    <name type="scientific">Candidatus Deianiraea vastatrix</name>
    <dbReference type="NCBI Taxonomy" id="2163644"/>
    <lineage>
        <taxon>Bacteria</taxon>
        <taxon>Pseudomonadati</taxon>
        <taxon>Pseudomonadota</taxon>
        <taxon>Alphaproteobacteria</taxon>
        <taxon>Rickettsiales</taxon>
        <taxon>Candidatus Deianiraeaceae</taxon>
        <taxon>Candidatus Deianiraea</taxon>
    </lineage>
</organism>
<feature type="signal peptide" evidence="1">
    <location>
        <begin position="1"/>
        <end position="19"/>
    </location>
</feature>
<proteinExistence type="predicted"/>
<protein>
    <submittedName>
        <fullName evidence="2">TRL-family protein</fullName>
    </submittedName>
</protein>
<keyword evidence="1" id="KW-0732">Signal</keyword>
<reference evidence="2 3" key="1">
    <citation type="journal article" date="2019" name="ISME J.">
        <title>Deianiraea, an extracellular bacterium associated with the ciliate Paramecium, suggests an alternative scenario for the evolution of Rickettsiales.</title>
        <authorList>
            <person name="Castelli M."/>
            <person name="Sabaneyeva E."/>
            <person name="Lanzoni O."/>
            <person name="Lebedeva N."/>
            <person name="Floriano A.M."/>
            <person name="Gaiarsa S."/>
            <person name="Benken K."/>
            <person name="Modeo L."/>
            <person name="Bandi C."/>
            <person name="Potekhin A."/>
            <person name="Sassera D."/>
            <person name="Petroni G."/>
        </authorList>
    </citation>
    <scope>NUCLEOTIDE SEQUENCE [LARGE SCALE GENOMIC DNA]</scope>
    <source>
        <strain evidence="2">CyL4-1</strain>
    </source>
</reference>
<accession>A0A5B8XC41</accession>
<name>A0A5B8XC41_9RICK</name>
<feature type="chain" id="PRO_5022836547" evidence="1">
    <location>
        <begin position="20"/>
        <end position="109"/>
    </location>
</feature>